<feature type="compositionally biased region" description="Basic and acidic residues" evidence="9">
    <location>
        <begin position="850"/>
        <end position="866"/>
    </location>
</feature>
<evidence type="ECO:0000256" key="9">
    <source>
        <dbReference type="SAM" id="MobiDB-lite"/>
    </source>
</evidence>
<keyword evidence="3" id="KW-0547">Nucleotide-binding</keyword>
<dbReference type="Proteomes" id="UP000694865">
    <property type="component" value="Unplaced"/>
</dbReference>
<dbReference type="SUPFAM" id="SSF52540">
    <property type="entry name" value="P-loop containing nucleoside triphosphate hydrolases"/>
    <property type="match status" value="1"/>
</dbReference>
<evidence type="ECO:0000313" key="12">
    <source>
        <dbReference type="RefSeq" id="XP_006820384.1"/>
    </source>
</evidence>
<feature type="region of interest" description="Disordered" evidence="9">
    <location>
        <begin position="819"/>
        <end position="887"/>
    </location>
</feature>
<feature type="domain" description="Kinesin motor" evidence="10">
    <location>
        <begin position="1"/>
        <end position="28"/>
    </location>
</feature>
<comment type="caution">
    <text evidence="7">Lacks conserved residue(s) required for the propagation of feature annotation.</text>
</comment>
<evidence type="ECO:0000256" key="6">
    <source>
        <dbReference type="ARBA" id="ARBA00023212"/>
    </source>
</evidence>
<evidence type="ECO:0000256" key="1">
    <source>
        <dbReference type="ARBA" id="ARBA00004245"/>
    </source>
</evidence>
<name>A0ABM0MK43_SACKO</name>
<keyword evidence="4" id="KW-0067">ATP-binding</keyword>
<evidence type="ECO:0000313" key="11">
    <source>
        <dbReference type="Proteomes" id="UP000694865"/>
    </source>
</evidence>
<dbReference type="PROSITE" id="PS50067">
    <property type="entry name" value="KINESIN_MOTOR_2"/>
    <property type="match status" value="1"/>
</dbReference>
<dbReference type="InterPro" id="IPR001752">
    <property type="entry name" value="Kinesin_motor_dom"/>
</dbReference>
<feature type="region of interest" description="Disordered" evidence="9">
    <location>
        <begin position="695"/>
        <end position="714"/>
    </location>
</feature>
<dbReference type="InterPro" id="IPR027417">
    <property type="entry name" value="P-loop_NTPase"/>
</dbReference>
<evidence type="ECO:0000256" key="5">
    <source>
        <dbReference type="ARBA" id="ARBA00023054"/>
    </source>
</evidence>
<feature type="coiled-coil region" evidence="8">
    <location>
        <begin position="641"/>
        <end position="678"/>
    </location>
</feature>
<evidence type="ECO:0000256" key="7">
    <source>
        <dbReference type="PROSITE-ProRule" id="PRU00283"/>
    </source>
</evidence>
<reference evidence="12" key="1">
    <citation type="submission" date="2025-08" db="UniProtKB">
        <authorList>
            <consortium name="RefSeq"/>
        </authorList>
    </citation>
    <scope>IDENTIFICATION</scope>
    <source>
        <tissue evidence="12">Testes</tissue>
    </source>
</reference>
<dbReference type="Pfam" id="PF25764">
    <property type="entry name" value="KIF21A_4th"/>
    <property type="match status" value="1"/>
</dbReference>
<keyword evidence="6" id="KW-0206">Cytoskeleton</keyword>
<dbReference type="InterPro" id="IPR036961">
    <property type="entry name" value="Kinesin_motor_dom_sf"/>
</dbReference>
<dbReference type="PANTHER" id="PTHR47969:SF15">
    <property type="entry name" value="CHROMOSOME-ASSOCIATED KINESIN KIF4A-RELATED"/>
    <property type="match status" value="1"/>
</dbReference>
<keyword evidence="5 8" id="KW-0175">Coiled coil</keyword>
<keyword evidence="2" id="KW-0963">Cytoplasm</keyword>
<comment type="similarity">
    <text evidence="7">Belongs to the TRAFAC class myosin-kinesin ATPase superfamily. Kinesin family.</text>
</comment>
<feature type="compositionally biased region" description="Acidic residues" evidence="9">
    <location>
        <begin position="695"/>
        <end position="712"/>
    </location>
</feature>
<keyword evidence="11" id="KW-1185">Reference proteome</keyword>
<gene>
    <name evidence="12" type="primary">LOC100376433</name>
</gene>
<dbReference type="PANTHER" id="PTHR47969">
    <property type="entry name" value="CHROMOSOME-ASSOCIATED KINESIN KIF4A-RELATED"/>
    <property type="match status" value="1"/>
</dbReference>
<feature type="coiled-coil region" evidence="8">
    <location>
        <begin position="373"/>
        <end position="407"/>
    </location>
</feature>
<evidence type="ECO:0000259" key="10">
    <source>
        <dbReference type="PROSITE" id="PS50067"/>
    </source>
</evidence>
<evidence type="ECO:0000256" key="2">
    <source>
        <dbReference type="ARBA" id="ARBA00022490"/>
    </source>
</evidence>
<dbReference type="InterPro" id="IPR027640">
    <property type="entry name" value="Kinesin-like_fam"/>
</dbReference>
<protein>
    <submittedName>
        <fullName evidence="12">Chromosome-associated kinesin KIF4-like isoform X2</fullName>
    </submittedName>
</protein>
<sequence length="910" mass="104126">MIACVSPADSNLEETINTLRYADRARQIKNKPIVNRDPTQAELSRLRQQVQQLQVQLLNKGGVVGDGVGLSGDSSANVKVLVEKNKALESENRKLSSELQSSVDQTTHMCEKAIMAEMSRDKLKQRLDEIKEHVAPNLEVLNSLGNETENENILEKLKAVKEIQKMILELDEEESEVCNDDLMLPAEGMEDDENATPLDKELLLRRAEMGRQLQELNNALAMKQELASAMGESDEKMSSMKVQYEETMKQLESEITSLQQEKDELAKALHEVKNNTVVSKISEQRRRRLQELEGEMSKLKKKLAEHSKLIKFKEQGDQKIKKLNSEIQVMKQTRVKLMKQMKQDTTKFQQFKTQKDREVMKLKQQDRKRQHEVVKLERQNQLQQNMLRRKAEEASAANKRLKEALHKRKIATDKKEESFAQSDMKGTGQRVRNWLSRELEVLVCMGESRRHLEELLADRKTLSQQLSELEQSTDEPAAKKRASMNDTFVCDDSLSSSDCGDEEKKQKIFALKHELQLRSAQIADLQEKLMDADQEEKSKHRWSNIRSIVEAKCGLKWLLNTLVESKVQNTFTEAELTDSKVAQNECRKEVEEMKDDMENIRLQHQQEITELQKMNEDKVLYLLKELNQDANTLQDTDDSEVRSLKERLQFQESQIAELNAIHEKFQQVSAENELLKKNPTKIKKKKAEVLDDIFESEDESWESDEDDSEYTYESDSSWCETPIKPKQRRRTKIIDQNKKQSLLKVPTGCSCKGNCRGRCGCTKSGRECDDTCRCDDTKCLNKDGRRNSGGDNSDNDLSMQSMSQSQLSSTSSICLNSTFLASPDNPNENKPESPRKALKDVNTGLSADPKNIKESGDGALKKESFKKPGIFVKRPKPDDESAINSQGVISKKKRKLLSTSNKSYFKPPQV</sequence>
<feature type="compositionally biased region" description="Basic and acidic residues" evidence="9">
    <location>
        <begin position="827"/>
        <end position="839"/>
    </location>
</feature>
<feature type="region of interest" description="Disordered" evidence="9">
    <location>
        <begin position="784"/>
        <end position="804"/>
    </location>
</feature>
<evidence type="ECO:0000256" key="3">
    <source>
        <dbReference type="ARBA" id="ARBA00022741"/>
    </source>
</evidence>
<evidence type="ECO:0000256" key="4">
    <source>
        <dbReference type="ARBA" id="ARBA00022840"/>
    </source>
</evidence>
<comment type="subcellular location">
    <subcellularLocation>
        <location evidence="1">Cytoplasm</location>
        <location evidence="1">Cytoskeleton</location>
    </subcellularLocation>
</comment>
<feature type="coiled-coil region" evidence="8">
    <location>
        <begin position="36"/>
        <end position="105"/>
    </location>
</feature>
<dbReference type="Gene3D" id="3.40.850.10">
    <property type="entry name" value="Kinesin motor domain"/>
    <property type="match status" value="1"/>
</dbReference>
<accession>A0ABM0MK43</accession>
<organism evidence="11 12">
    <name type="scientific">Saccoglossus kowalevskii</name>
    <name type="common">Acorn worm</name>
    <dbReference type="NCBI Taxonomy" id="10224"/>
    <lineage>
        <taxon>Eukaryota</taxon>
        <taxon>Metazoa</taxon>
        <taxon>Hemichordata</taxon>
        <taxon>Enteropneusta</taxon>
        <taxon>Harrimaniidae</taxon>
        <taxon>Saccoglossus</taxon>
    </lineage>
</organism>
<evidence type="ECO:0000256" key="8">
    <source>
        <dbReference type="SAM" id="Coils"/>
    </source>
</evidence>
<feature type="coiled-coil region" evidence="8">
    <location>
        <begin position="206"/>
        <end position="340"/>
    </location>
</feature>
<proteinExistence type="inferred from homology"/>
<dbReference type="GeneID" id="100376433"/>
<feature type="coiled-coil region" evidence="8">
    <location>
        <begin position="583"/>
        <end position="617"/>
    </location>
</feature>
<feature type="compositionally biased region" description="Low complexity" evidence="9">
    <location>
        <begin position="791"/>
        <end position="804"/>
    </location>
</feature>
<dbReference type="RefSeq" id="XP_006820384.1">
    <property type="nucleotide sequence ID" value="XM_006820321.1"/>
</dbReference>